<gene>
    <name evidence="2" type="ORF">AGLY_016096</name>
</gene>
<proteinExistence type="predicted"/>
<name>A0A6G0T012_APHGL</name>
<dbReference type="AlphaFoldDB" id="A0A6G0T012"/>
<keyword evidence="3" id="KW-1185">Reference proteome</keyword>
<reference evidence="2 3" key="1">
    <citation type="submission" date="2019-08" db="EMBL/GenBank/DDBJ databases">
        <title>The genome of the soybean aphid Biotype 1, its phylome, world population structure and adaptation to the North American continent.</title>
        <authorList>
            <person name="Giordano R."/>
            <person name="Donthu R.K."/>
            <person name="Hernandez A.G."/>
            <person name="Wright C.L."/>
            <person name="Zimin A.V."/>
        </authorList>
    </citation>
    <scope>NUCLEOTIDE SEQUENCE [LARGE SCALE GENOMIC DNA]</scope>
    <source>
        <tissue evidence="2">Whole aphids</tissue>
    </source>
</reference>
<keyword evidence="1" id="KW-0732">Signal</keyword>
<evidence type="ECO:0000256" key="1">
    <source>
        <dbReference type="SAM" id="SignalP"/>
    </source>
</evidence>
<sequence>MVWESLMRQQLLILPVVISAAGCPRENFNMNMAIPVFCIPDSTVIEIISGLGKHAKTMASVYVVPIVVRTMLRLILPSRRRDHTLDAPPPGLIPVKNKPNCIETELGNISLALGTEQKMKLQERLLFYIYSTSQVNKYNGHQNSNTNDKYLINQLWFSNYFDVHLPISNSPSVLLKVKIQSFAAIAVVKHVATHKFNKNANTITASYGLNELQVNPLLYITTLNFKNTINMISFMLQRVM</sequence>
<dbReference type="Proteomes" id="UP000475862">
    <property type="component" value="Unassembled WGS sequence"/>
</dbReference>
<protein>
    <submittedName>
        <fullName evidence="2">Uncharacterized protein</fullName>
    </submittedName>
</protein>
<evidence type="ECO:0000313" key="2">
    <source>
        <dbReference type="EMBL" id="KAE9523544.1"/>
    </source>
</evidence>
<feature type="signal peptide" evidence="1">
    <location>
        <begin position="1"/>
        <end position="22"/>
    </location>
</feature>
<dbReference type="EMBL" id="VYZN01000079">
    <property type="protein sequence ID" value="KAE9523544.1"/>
    <property type="molecule type" value="Genomic_DNA"/>
</dbReference>
<evidence type="ECO:0000313" key="3">
    <source>
        <dbReference type="Proteomes" id="UP000475862"/>
    </source>
</evidence>
<feature type="chain" id="PRO_5026252911" evidence="1">
    <location>
        <begin position="23"/>
        <end position="240"/>
    </location>
</feature>
<accession>A0A6G0T012</accession>
<organism evidence="2 3">
    <name type="scientific">Aphis glycines</name>
    <name type="common">Soybean aphid</name>
    <dbReference type="NCBI Taxonomy" id="307491"/>
    <lineage>
        <taxon>Eukaryota</taxon>
        <taxon>Metazoa</taxon>
        <taxon>Ecdysozoa</taxon>
        <taxon>Arthropoda</taxon>
        <taxon>Hexapoda</taxon>
        <taxon>Insecta</taxon>
        <taxon>Pterygota</taxon>
        <taxon>Neoptera</taxon>
        <taxon>Paraneoptera</taxon>
        <taxon>Hemiptera</taxon>
        <taxon>Sternorrhyncha</taxon>
        <taxon>Aphidomorpha</taxon>
        <taxon>Aphidoidea</taxon>
        <taxon>Aphididae</taxon>
        <taxon>Aphidini</taxon>
        <taxon>Aphis</taxon>
        <taxon>Aphis</taxon>
    </lineage>
</organism>
<comment type="caution">
    <text evidence="2">The sequence shown here is derived from an EMBL/GenBank/DDBJ whole genome shotgun (WGS) entry which is preliminary data.</text>
</comment>